<reference evidence="1 2" key="1">
    <citation type="submission" date="2021-01" db="EMBL/GenBank/DDBJ databases">
        <title>Antibiotic resistance and phylogeny of Pseudomonas spp. isolated over three decades from chicken meat in the Norwegian food chain.</title>
        <authorList>
            <person name="Moen B."/>
        </authorList>
    </citation>
    <scope>NUCLEOTIDE SEQUENCE [LARGE SCALE GENOMIC DNA]</scope>
    <source>
        <strain evidence="1 2">MF6766</strain>
    </source>
</reference>
<keyword evidence="2" id="KW-1185">Reference proteome</keyword>
<organism evidence="1 2">
    <name type="scientific">Pseudomonas haemolytica</name>
    <dbReference type="NCBI Taxonomy" id="2600065"/>
    <lineage>
        <taxon>Bacteria</taxon>
        <taxon>Pseudomonadati</taxon>
        <taxon>Pseudomonadota</taxon>
        <taxon>Gammaproteobacteria</taxon>
        <taxon>Pseudomonadales</taxon>
        <taxon>Pseudomonadaceae</taxon>
        <taxon>Pseudomonas</taxon>
    </lineage>
</organism>
<evidence type="ECO:0000313" key="2">
    <source>
        <dbReference type="Proteomes" id="UP000620382"/>
    </source>
</evidence>
<name>A0ABS1H075_9PSED</name>
<proteinExistence type="predicted"/>
<dbReference type="EMBL" id="JAENSR010000009">
    <property type="protein sequence ID" value="MBK3462646.1"/>
    <property type="molecule type" value="Genomic_DNA"/>
</dbReference>
<sequence length="149" mass="17548">MRHIKYTPDIIEKLVDIAIESTFTLPDERLINLFSIVNLGMFDQLQNRAKSISQIKKEAKAKAIFKKMYGLIQEDISAFKKLTIEDKTKEFTQSRILDVDPATYGKNEILMMHDRHSADMAYIYLTQPVRNKFREKYKELLIQLDELFI</sequence>
<evidence type="ECO:0000313" key="1">
    <source>
        <dbReference type="EMBL" id="MBK3462646.1"/>
    </source>
</evidence>
<accession>A0ABS1H075</accession>
<dbReference type="Proteomes" id="UP000620382">
    <property type="component" value="Unassembled WGS sequence"/>
</dbReference>
<comment type="caution">
    <text evidence="1">The sequence shown here is derived from an EMBL/GenBank/DDBJ whole genome shotgun (WGS) entry which is preliminary data.</text>
</comment>
<protein>
    <submittedName>
        <fullName evidence="1">Uncharacterized protein</fullName>
    </submittedName>
</protein>
<dbReference type="RefSeq" id="WP_200657682.1">
    <property type="nucleotide sequence ID" value="NZ_JAENSR010000009.1"/>
</dbReference>
<gene>
    <name evidence="1" type="ORF">JJD71_26625</name>
</gene>